<evidence type="ECO:0000313" key="1">
    <source>
        <dbReference type="EMBL" id="KAF4354877.1"/>
    </source>
</evidence>
<organism evidence="1 2">
    <name type="scientific">Cannabis sativa</name>
    <name type="common">Hemp</name>
    <name type="synonym">Marijuana</name>
    <dbReference type="NCBI Taxonomy" id="3483"/>
    <lineage>
        <taxon>Eukaryota</taxon>
        <taxon>Viridiplantae</taxon>
        <taxon>Streptophyta</taxon>
        <taxon>Embryophyta</taxon>
        <taxon>Tracheophyta</taxon>
        <taxon>Spermatophyta</taxon>
        <taxon>Magnoliopsida</taxon>
        <taxon>eudicotyledons</taxon>
        <taxon>Gunneridae</taxon>
        <taxon>Pentapetalae</taxon>
        <taxon>rosids</taxon>
        <taxon>fabids</taxon>
        <taxon>Rosales</taxon>
        <taxon>Cannabaceae</taxon>
        <taxon>Cannabis</taxon>
    </lineage>
</organism>
<dbReference type="Proteomes" id="UP000583929">
    <property type="component" value="Unassembled WGS sequence"/>
</dbReference>
<dbReference type="AlphaFoldDB" id="A0A7J6E8Y3"/>
<accession>A0A7J6E8Y3</accession>
<evidence type="ECO:0000313" key="2">
    <source>
        <dbReference type="Proteomes" id="UP000583929"/>
    </source>
</evidence>
<protein>
    <submittedName>
        <fullName evidence="1">Uncharacterized protein</fullName>
    </submittedName>
</protein>
<dbReference type="EMBL" id="JAATIQ010000467">
    <property type="protein sequence ID" value="KAF4354877.1"/>
    <property type="molecule type" value="Genomic_DNA"/>
</dbReference>
<name>A0A7J6E8Y3_CANSA</name>
<comment type="caution">
    <text evidence="1">The sequence shown here is derived from an EMBL/GenBank/DDBJ whole genome shotgun (WGS) entry which is preliminary data.</text>
</comment>
<reference evidence="1 2" key="1">
    <citation type="journal article" date="2020" name="bioRxiv">
        <title>Sequence and annotation of 42 cannabis genomes reveals extensive copy number variation in cannabinoid synthesis and pathogen resistance genes.</title>
        <authorList>
            <person name="Mckernan K.J."/>
            <person name="Helbert Y."/>
            <person name="Kane L.T."/>
            <person name="Ebling H."/>
            <person name="Zhang L."/>
            <person name="Liu B."/>
            <person name="Eaton Z."/>
            <person name="Mclaughlin S."/>
            <person name="Kingan S."/>
            <person name="Baybayan P."/>
            <person name="Concepcion G."/>
            <person name="Jordan M."/>
            <person name="Riva A."/>
            <person name="Barbazuk W."/>
            <person name="Harkins T."/>
        </authorList>
    </citation>
    <scope>NUCLEOTIDE SEQUENCE [LARGE SCALE GENOMIC DNA]</scope>
    <source>
        <strain evidence="2">cv. Jamaican Lion 4</strain>
        <tissue evidence="1">Leaf</tissue>
    </source>
</reference>
<gene>
    <name evidence="1" type="ORF">G4B88_010156</name>
</gene>
<proteinExistence type="predicted"/>
<keyword evidence="2" id="KW-1185">Reference proteome</keyword>
<sequence>MADIGAQTLYLYIFRERESVYDLFEAATDTTDIALTATSKQTIFPTSTQQLAPATTTKNAPMPPAETINPAAIITPAAVHATRQKQHLLFLKPQ</sequence>